<sequence>MNRVLLRTSVALVLLAAAVLVVWRVLAPAEVLASATTPYPPISLRPPAVTGRTNLAPLVVDGRLRVYATKHQVKADGPVDGQTLYTARWSFRRWPEQLSGVAARGATVITRWSDGELVAIDARTGKITWRQDGPDAPGYAGHRTGAAAVWTPPGLRLAAGTVVVTADQNLVGYDLSTGAVRWRISTPPGCAEGFTTSGGAYVCATGAYDVESGVAIADWPAGPFEPIGCDSGGSDCAAFRDCAGQGRFADSAVLRRVPALDAAGATVAAGVIVTASDAAVSARSAEGEELWSRSGAARILGGTSANVVLLTAGNTLVAVNARTGVEAYSFPLAYGTEKTEWRPGGYRLAGRFLAMERLNVDAPDDPESPIYYLTLDTVIIAAL</sequence>
<gene>
    <name evidence="2" type="ORF">I4J89_46740</name>
</gene>
<name>A0A931CJ40_9ACTN</name>
<dbReference type="EMBL" id="JADQTO010000048">
    <property type="protein sequence ID" value="MBG0568937.1"/>
    <property type="molecule type" value="Genomic_DNA"/>
</dbReference>
<proteinExistence type="predicted"/>
<dbReference type="InterPro" id="IPR015943">
    <property type="entry name" value="WD40/YVTN_repeat-like_dom_sf"/>
</dbReference>
<dbReference type="Gene3D" id="2.130.10.10">
    <property type="entry name" value="YVTN repeat-like/Quinoprotein amine dehydrogenase"/>
    <property type="match status" value="1"/>
</dbReference>
<dbReference type="Pfam" id="PF13360">
    <property type="entry name" value="PQQ_2"/>
    <property type="match status" value="1"/>
</dbReference>
<dbReference type="Proteomes" id="UP000598146">
    <property type="component" value="Unassembled WGS sequence"/>
</dbReference>
<protein>
    <submittedName>
        <fullName evidence="2">PQQ-binding-like beta-propeller repeat protein</fullName>
    </submittedName>
</protein>
<evidence type="ECO:0000313" key="3">
    <source>
        <dbReference type="Proteomes" id="UP000598146"/>
    </source>
</evidence>
<feature type="domain" description="Pyrrolo-quinoline quinone repeat" evidence="1">
    <location>
        <begin position="50"/>
        <end position="186"/>
    </location>
</feature>
<dbReference type="SUPFAM" id="SSF50998">
    <property type="entry name" value="Quinoprotein alcohol dehydrogenase-like"/>
    <property type="match status" value="1"/>
</dbReference>
<comment type="caution">
    <text evidence="2">The sequence shown here is derived from an EMBL/GenBank/DDBJ whole genome shotgun (WGS) entry which is preliminary data.</text>
</comment>
<evidence type="ECO:0000313" key="2">
    <source>
        <dbReference type="EMBL" id="MBG0568937.1"/>
    </source>
</evidence>
<evidence type="ECO:0000259" key="1">
    <source>
        <dbReference type="Pfam" id="PF13360"/>
    </source>
</evidence>
<dbReference type="SMART" id="SM00564">
    <property type="entry name" value="PQQ"/>
    <property type="match status" value="3"/>
</dbReference>
<dbReference type="RefSeq" id="WP_196420705.1">
    <property type="nucleotide sequence ID" value="NZ_JADQTO010000048.1"/>
</dbReference>
<accession>A0A931CJ40</accession>
<keyword evidence="3" id="KW-1185">Reference proteome</keyword>
<reference evidence="2" key="1">
    <citation type="submission" date="2020-11" db="EMBL/GenBank/DDBJ databases">
        <title>Isolation and identification of active actinomycetes.</title>
        <authorList>
            <person name="Sun X."/>
        </authorList>
    </citation>
    <scope>NUCLEOTIDE SEQUENCE</scope>
    <source>
        <strain evidence="2">NEAU-A11</strain>
    </source>
</reference>
<dbReference type="InterPro" id="IPR018391">
    <property type="entry name" value="PQQ_b-propeller_rpt"/>
</dbReference>
<dbReference type="InterPro" id="IPR011047">
    <property type="entry name" value="Quinoprotein_ADH-like_sf"/>
</dbReference>
<dbReference type="AlphaFoldDB" id="A0A931CJ40"/>
<dbReference type="InterPro" id="IPR002372">
    <property type="entry name" value="PQQ_rpt_dom"/>
</dbReference>
<organism evidence="2 3">
    <name type="scientific">Actinoplanes aureus</name>
    <dbReference type="NCBI Taxonomy" id="2792083"/>
    <lineage>
        <taxon>Bacteria</taxon>
        <taxon>Bacillati</taxon>
        <taxon>Actinomycetota</taxon>
        <taxon>Actinomycetes</taxon>
        <taxon>Micromonosporales</taxon>
        <taxon>Micromonosporaceae</taxon>
        <taxon>Actinoplanes</taxon>
    </lineage>
</organism>